<dbReference type="GO" id="GO:0031262">
    <property type="term" value="C:Ndc80 complex"/>
    <property type="evidence" value="ECO:0007669"/>
    <property type="project" value="InterPro"/>
</dbReference>
<evidence type="ECO:0000256" key="6">
    <source>
        <dbReference type="ARBA" id="ARBA00022776"/>
    </source>
</evidence>
<name>A0A2G5URJ2_9PELO</name>
<dbReference type="Proteomes" id="UP000230233">
    <property type="component" value="Chromosome III"/>
</dbReference>
<dbReference type="GO" id="GO:0044877">
    <property type="term" value="F:protein-containing complex binding"/>
    <property type="evidence" value="ECO:0007669"/>
    <property type="project" value="TreeGrafter"/>
</dbReference>
<evidence type="ECO:0000256" key="10">
    <source>
        <dbReference type="ARBA" id="ARBA00023306"/>
    </source>
</evidence>
<keyword evidence="15" id="KW-1185">Reference proteome</keyword>
<gene>
    <name evidence="14" type="primary">Cni-him-10</name>
    <name evidence="14" type="synonym">Cnig_chr_III.g9311</name>
    <name evidence="14" type="ORF">B9Z55_009311</name>
</gene>
<keyword evidence="8 12" id="KW-0175">Coiled coil</keyword>
<dbReference type="InterPro" id="IPR038275">
    <property type="entry name" value="Nuf2_N_sf"/>
</dbReference>
<dbReference type="GO" id="GO:0005634">
    <property type="term" value="C:nucleus"/>
    <property type="evidence" value="ECO:0007669"/>
    <property type="project" value="UniProtKB-SubCell"/>
</dbReference>
<comment type="subcellular location">
    <subcellularLocation>
        <location evidence="2">Chromosome</location>
        <location evidence="2">Centromere</location>
        <location evidence="2">Kinetochore</location>
    </subcellularLocation>
    <subcellularLocation>
        <location evidence="1">Nucleus</location>
    </subcellularLocation>
</comment>
<evidence type="ECO:0000256" key="1">
    <source>
        <dbReference type="ARBA" id="ARBA00004123"/>
    </source>
</evidence>
<keyword evidence="10" id="KW-0131">Cell cycle</keyword>
<proteinExistence type="inferred from homology"/>
<keyword evidence="7" id="KW-0995">Kinetochore</keyword>
<evidence type="ECO:0000313" key="15">
    <source>
        <dbReference type="Proteomes" id="UP000230233"/>
    </source>
</evidence>
<dbReference type="GO" id="GO:0045132">
    <property type="term" value="P:meiotic chromosome segregation"/>
    <property type="evidence" value="ECO:0007669"/>
    <property type="project" value="TreeGrafter"/>
</dbReference>
<feature type="coiled-coil region" evidence="12">
    <location>
        <begin position="206"/>
        <end position="283"/>
    </location>
</feature>
<dbReference type="PANTHER" id="PTHR21650">
    <property type="entry name" value="MEMBRALIN/KINETOCHORE PROTEIN NUF2"/>
    <property type="match status" value="1"/>
</dbReference>
<dbReference type="GO" id="GO:0051383">
    <property type="term" value="P:kinetochore organization"/>
    <property type="evidence" value="ECO:0007669"/>
    <property type="project" value="TreeGrafter"/>
</dbReference>
<evidence type="ECO:0000256" key="5">
    <source>
        <dbReference type="ARBA" id="ARBA00022618"/>
    </source>
</evidence>
<dbReference type="EMBL" id="PDUG01000003">
    <property type="protein sequence ID" value="PIC42139.1"/>
    <property type="molecule type" value="Genomic_DNA"/>
</dbReference>
<dbReference type="OrthoDB" id="5801951at2759"/>
<evidence type="ECO:0000256" key="12">
    <source>
        <dbReference type="SAM" id="Coils"/>
    </source>
</evidence>
<dbReference type="Pfam" id="PF03800">
    <property type="entry name" value="Nuf2"/>
    <property type="match status" value="1"/>
</dbReference>
<keyword evidence="6" id="KW-0498">Mitosis</keyword>
<feature type="coiled-coil region" evidence="12">
    <location>
        <begin position="308"/>
        <end position="377"/>
    </location>
</feature>
<evidence type="ECO:0000256" key="3">
    <source>
        <dbReference type="ARBA" id="ARBA00005498"/>
    </source>
</evidence>
<keyword evidence="9" id="KW-0539">Nucleus</keyword>
<feature type="domain" description="Kinetochore protein Nuf2 N-terminal" evidence="13">
    <location>
        <begin position="9"/>
        <end position="147"/>
    </location>
</feature>
<dbReference type="STRING" id="1611254.A0A2G5URJ2"/>
<dbReference type="InterPro" id="IPR005549">
    <property type="entry name" value="Kinetochore_Nuf2_N"/>
</dbReference>
<organism evidence="14 15">
    <name type="scientific">Caenorhabditis nigoni</name>
    <dbReference type="NCBI Taxonomy" id="1611254"/>
    <lineage>
        <taxon>Eukaryota</taxon>
        <taxon>Metazoa</taxon>
        <taxon>Ecdysozoa</taxon>
        <taxon>Nematoda</taxon>
        <taxon>Chromadorea</taxon>
        <taxon>Rhabditida</taxon>
        <taxon>Rhabditina</taxon>
        <taxon>Rhabditomorpha</taxon>
        <taxon>Rhabditoidea</taxon>
        <taxon>Rhabditidae</taxon>
        <taxon>Peloderinae</taxon>
        <taxon>Caenorhabditis</taxon>
    </lineage>
</organism>
<evidence type="ECO:0000256" key="7">
    <source>
        <dbReference type="ARBA" id="ARBA00022838"/>
    </source>
</evidence>
<dbReference type="Gene3D" id="1.10.418.60">
    <property type="entry name" value="Ncd80 complex, Nuf2 subunit"/>
    <property type="match status" value="1"/>
</dbReference>
<evidence type="ECO:0000256" key="11">
    <source>
        <dbReference type="ARBA" id="ARBA00023328"/>
    </source>
</evidence>
<keyword evidence="11" id="KW-0137">Centromere</keyword>
<dbReference type="PANTHER" id="PTHR21650:SF2">
    <property type="entry name" value="KINETOCHORE PROTEIN NUF2"/>
    <property type="match status" value="1"/>
</dbReference>
<evidence type="ECO:0000259" key="13">
    <source>
        <dbReference type="Pfam" id="PF03800"/>
    </source>
</evidence>
<keyword evidence="5" id="KW-0132">Cell division</keyword>
<comment type="similarity">
    <text evidence="3">Belongs to the NUF2 family.</text>
</comment>
<evidence type="ECO:0000256" key="9">
    <source>
        <dbReference type="ARBA" id="ARBA00023242"/>
    </source>
</evidence>
<dbReference type="GO" id="GO:0051315">
    <property type="term" value="P:attachment of mitotic spindle microtubules to kinetochore"/>
    <property type="evidence" value="ECO:0007669"/>
    <property type="project" value="TreeGrafter"/>
</dbReference>
<evidence type="ECO:0000256" key="8">
    <source>
        <dbReference type="ARBA" id="ARBA00023054"/>
    </source>
</evidence>
<dbReference type="GO" id="GO:0007052">
    <property type="term" value="P:mitotic spindle organization"/>
    <property type="evidence" value="ECO:0007669"/>
    <property type="project" value="TreeGrafter"/>
</dbReference>
<comment type="caution">
    <text evidence="14">The sequence shown here is derived from an EMBL/GenBank/DDBJ whole genome shotgun (WGS) entry which is preliminary data.</text>
</comment>
<accession>A0A2G5URJ2</accession>
<evidence type="ECO:0000256" key="4">
    <source>
        <dbReference type="ARBA" id="ARBA00022454"/>
    </source>
</evidence>
<protein>
    <recommendedName>
        <fullName evidence="13">Kinetochore protein Nuf2 N-terminal domain-containing protein</fullName>
    </recommendedName>
</protein>
<dbReference type="AlphaFoldDB" id="A0A2G5URJ2"/>
<evidence type="ECO:0000256" key="2">
    <source>
        <dbReference type="ARBA" id="ARBA00004629"/>
    </source>
</evidence>
<feature type="coiled-coil region" evidence="12">
    <location>
        <begin position="140"/>
        <end position="174"/>
    </location>
</feature>
<sequence length="492" mass="56989">MSNAKSVILIQYDTRLIAKVLQQKLGLGLTADSILNPDAEVAQSIFSNFIRYILNVSEQSLLTLPLSADSGHDPELHKKTIPLVIIYQCMKAFIVDNSDRKLELTMCDLVTPEKQPNRFRRLTSFLVDFIKLHEMSAPIFNEISDEFSEQKQEMERMQDEIIQAEKRKNDLISKQSLRKRRENELMNEHSKIKSELAGVVSQYTDVLERTEEIEKQEKELIQQIEEIEREIMTAKKTVEHLTEEVLASPEELKQEMANRKKQIEELKESLAASRQTLKSKLEARNICANAEKNVPLINQRIQAWSEVREDILDMMDEVEEKLRKLNEIQEQLAFAADKKTSSEKRMIEQTEMHEQLRREHLQRSEKLSKNIDEIARQIAALGTSQPDVSRDIENKRQELLAVKNAHSEKMALINNAQKDALAKHRRIDDHFKETLRVAVEKRNAMERIKNRVSNAYTGRLPSDYTFSASSINESENCDPQSPVFENFSVFNN</sequence>
<reference evidence="15" key="1">
    <citation type="submission" date="2017-10" db="EMBL/GenBank/DDBJ databases">
        <title>Rapid genome shrinkage in a self-fertile nematode reveals novel sperm competition proteins.</title>
        <authorList>
            <person name="Yin D."/>
            <person name="Schwarz E.M."/>
            <person name="Thomas C.G."/>
            <person name="Felde R.L."/>
            <person name="Korf I.F."/>
            <person name="Cutter A.D."/>
            <person name="Schartner C.M."/>
            <person name="Ralston E.J."/>
            <person name="Meyer B.J."/>
            <person name="Haag E.S."/>
        </authorList>
    </citation>
    <scope>NUCLEOTIDE SEQUENCE [LARGE SCALE GENOMIC DNA]</scope>
    <source>
        <strain evidence="15">JU1422</strain>
    </source>
</reference>
<evidence type="ECO:0000313" key="14">
    <source>
        <dbReference type="EMBL" id="PIC42139.1"/>
    </source>
</evidence>
<dbReference type="GO" id="GO:0051301">
    <property type="term" value="P:cell division"/>
    <property type="evidence" value="ECO:0007669"/>
    <property type="project" value="UniProtKB-KW"/>
</dbReference>
<keyword evidence="4" id="KW-0158">Chromosome</keyword>